<dbReference type="Pfam" id="PF07883">
    <property type="entry name" value="Cupin_2"/>
    <property type="match status" value="2"/>
</dbReference>
<dbReference type="RefSeq" id="WP_170135168.1">
    <property type="nucleotide sequence ID" value="NZ_BGZJ01000002.1"/>
</dbReference>
<comment type="caution">
    <text evidence="3">The sequence shown here is derived from an EMBL/GenBank/DDBJ whole genome shotgun (WGS) entry which is preliminary data.</text>
</comment>
<dbReference type="CDD" id="cd02233">
    <property type="entry name" value="cupin_HNL-like"/>
    <property type="match status" value="1"/>
</dbReference>
<protein>
    <recommendedName>
        <fullName evidence="2">Cupin type-2 domain-containing protein</fullName>
    </recommendedName>
</protein>
<dbReference type="InterPro" id="IPR013096">
    <property type="entry name" value="Cupin_2"/>
</dbReference>
<name>A0A388SEW6_9BURK</name>
<dbReference type="InterPro" id="IPR011051">
    <property type="entry name" value="RmlC_Cupin_sf"/>
</dbReference>
<feature type="signal peptide" evidence="1">
    <location>
        <begin position="1"/>
        <end position="22"/>
    </location>
</feature>
<feature type="domain" description="Cupin type-2" evidence="2">
    <location>
        <begin position="208"/>
        <end position="263"/>
    </location>
</feature>
<dbReference type="PANTHER" id="PTHR43698">
    <property type="entry name" value="RIBD C-TERMINAL DOMAIN CONTAINING PROTEIN"/>
    <property type="match status" value="1"/>
</dbReference>
<keyword evidence="1" id="KW-0732">Signal</keyword>
<reference evidence="3 4" key="1">
    <citation type="journal article" date="2018" name="Int. J. Syst. Evol. Microbiol.">
        <title>Mesosutterella multiformis gen. nov., sp. nov., a member of the family Sutterellaceae and Sutterella megalosphaeroides sp. nov., isolated from human faeces.</title>
        <authorList>
            <person name="Sakamoto M."/>
            <person name="Ikeyama N."/>
            <person name="Kunihiro T."/>
            <person name="Iino T."/>
            <person name="Yuki M."/>
            <person name="Ohkuma M."/>
        </authorList>
    </citation>
    <scope>NUCLEOTIDE SEQUENCE [LARGE SCALE GENOMIC DNA]</scope>
    <source>
        <strain evidence="3 4">4NBBH2</strain>
    </source>
</reference>
<accession>A0A388SEW6</accession>
<feature type="chain" id="PRO_5017479157" description="Cupin type-2 domain-containing protein" evidence="1">
    <location>
        <begin position="23"/>
        <end position="304"/>
    </location>
</feature>
<dbReference type="AlphaFoldDB" id="A0A388SEW6"/>
<dbReference type="PANTHER" id="PTHR43698:SF1">
    <property type="entry name" value="BLL4564 PROTEIN"/>
    <property type="match status" value="1"/>
</dbReference>
<dbReference type="InterPro" id="IPR014710">
    <property type="entry name" value="RmlC-like_jellyroll"/>
</dbReference>
<dbReference type="InterPro" id="IPR047263">
    <property type="entry name" value="HNL-like_cupin"/>
</dbReference>
<sequence length="304" mass="32352">MNLIKSLFTGAVLMAAAAVSLAEQPMPLPLGRDISASFTGTAHRNDLVMPETMGGVPQTNVITFEPGSRSGWHTHGAMTVIGISGLGLYQAWGKPAVLVRPGDVIHIPAGVSHWHGATKNSRFQQFVVYDKTWKAPAGLEAHKGKITDAEYDALKPVDAANRAAEPKDGFLFAHPKKIEASDHYTKPIQEATLLPKENAAKSPEWTYLVFPHGAYSAWHSHKSGEVLIATDGIGLNQAEGGKLEVLLPGDVVYTKPGVSHWVGSAPWSSFAGIVIHPGSDTAVTWKGFPDAYGPLANGKGDPAE</sequence>
<dbReference type="SUPFAM" id="SSF51182">
    <property type="entry name" value="RmlC-like cupins"/>
    <property type="match status" value="2"/>
</dbReference>
<dbReference type="Proteomes" id="UP000266091">
    <property type="component" value="Unassembled WGS sequence"/>
</dbReference>
<evidence type="ECO:0000313" key="3">
    <source>
        <dbReference type="EMBL" id="GBO94826.1"/>
    </source>
</evidence>
<organism evidence="3 4">
    <name type="scientific">Mesosutterella multiformis</name>
    <dbReference type="NCBI Taxonomy" id="2259133"/>
    <lineage>
        <taxon>Bacteria</taxon>
        <taxon>Pseudomonadati</taxon>
        <taxon>Pseudomonadota</taxon>
        <taxon>Betaproteobacteria</taxon>
        <taxon>Burkholderiales</taxon>
        <taxon>Sutterellaceae</taxon>
        <taxon>Mesosutterella</taxon>
    </lineage>
</organism>
<evidence type="ECO:0000259" key="2">
    <source>
        <dbReference type="Pfam" id="PF07883"/>
    </source>
</evidence>
<proteinExistence type="predicted"/>
<feature type="domain" description="Cupin type-2" evidence="2">
    <location>
        <begin position="61"/>
        <end position="127"/>
    </location>
</feature>
<evidence type="ECO:0000313" key="4">
    <source>
        <dbReference type="Proteomes" id="UP000266091"/>
    </source>
</evidence>
<evidence type="ECO:0000256" key="1">
    <source>
        <dbReference type="SAM" id="SignalP"/>
    </source>
</evidence>
<dbReference type="EMBL" id="BGZJ01000002">
    <property type="protein sequence ID" value="GBO94826.1"/>
    <property type="molecule type" value="Genomic_DNA"/>
</dbReference>
<dbReference type="Gene3D" id="2.60.120.10">
    <property type="entry name" value="Jelly Rolls"/>
    <property type="match status" value="2"/>
</dbReference>
<keyword evidence="4" id="KW-1185">Reference proteome</keyword>
<gene>
    <name evidence="3" type="ORF">MESMUL_21800</name>
</gene>